<protein>
    <recommendedName>
        <fullName evidence="3">Anaphase-promoting complex subunit 4 WD40 domain-containing protein</fullName>
    </recommendedName>
</protein>
<dbReference type="STRING" id="1447883.A0A2B7YXT7"/>
<sequence>MVLTRGSKGLSCLPVVPSEYGRFVCVLNGNDLSIVSTQGYQTPIRNIILNEHLASRVRVLRWSKPPGEICMVPDVFTSDSQRLLCANGNHLCVWDVYDETWSANIETPDKAGFAHVDFAANHDEVIAISEFNVQVTIFSLVNGEQRVIKSPKLANANGYAFRPITGHFALLLNVDANDTLALHQPETYEVITTVILPTVDAQGVKWSPNGAWLAVWDSASVGTKVVVYTADGQHYRTYAGEADDPNLGIKTVEWSPDSQILALGKHDATVELLSCNTFTLITTLADPMSFGSIGRQIYAEQSPSSTVVGEYVLAPKSAVFPYTYNNASSTRAVSSISFNPTGTMVAIIDQGLPHIVWLWSRKNDTFQLAGALIQKSAVKQVLWCPKLPELLMTVSDGETPTVHQWICGRVPRIALVPIQGGGGKYAASWIKADGSQSGIIWFGSQIGYMLGYVDGHGAETEFIQISNVEDEYPALSAEEFPAS</sequence>
<evidence type="ECO:0000313" key="2">
    <source>
        <dbReference type="Proteomes" id="UP000224634"/>
    </source>
</evidence>
<organism evidence="1 2">
    <name type="scientific">Polytolypa hystricis (strain UAMH7299)</name>
    <dbReference type="NCBI Taxonomy" id="1447883"/>
    <lineage>
        <taxon>Eukaryota</taxon>
        <taxon>Fungi</taxon>
        <taxon>Dikarya</taxon>
        <taxon>Ascomycota</taxon>
        <taxon>Pezizomycotina</taxon>
        <taxon>Eurotiomycetes</taxon>
        <taxon>Eurotiomycetidae</taxon>
        <taxon>Onygenales</taxon>
        <taxon>Onygenales incertae sedis</taxon>
        <taxon>Polytolypa</taxon>
    </lineage>
</organism>
<gene>
    <name evidence="1" type="ORF">AJ80_01790</name>
</gene>
<accession>A0A2B7YXT7</accession>
<keyword evidence="2" id="KW-1185">Reference proteome</keyword>
<proteinExistence type="predicted"/>
<dbReference type="EMBL" id="PDNA01000016">
    <property type="protein sequence ID" value="PGH26476.1"/>
    <property type="molecule type" value="Genomic_DNA"/>
</dbReference>
<dbReference type="GO" id="GO:1990811">
    <property type="term" value="C:MWP complex"/>
    <property type="evidence" value="ECO:0007669"/>
    <property type="project" value="TreeGrafter"/>
</dbReference>
<dbReference type="GO" id="GO:1990810">
    <property type="term" value="P:microtubule anchoring at mitotic spindle pole body"/>
    <property type="evidence" value="ECO:0007669"/>
    <property type="project" value="TreeGrafter"/>
</dbReference>
<name>A0A2B7YXT7_POLH7</name>
<dbReference type="PANTHER" id="PTHR16220:SF0">
    <property type="entry name" value="WD REPEAT-CONTAINING PROTEIN WRAP73"/>
    <property type="match status" value="1"/>
</dbReference>
<dbReference type="OrthoDB" id="308690at2759"/>
<dbReference type="InterPro" id="IPR015943">
    <property type="entry name" value="WD40/YVTN_repeat-like_dom_sf"/>
</dbReference>
<dbReference type="AlphaFoldDB" id="A0A2B7YXT7"/>
<evidence type="ECO:0008006" key="3">
    <source>
        <dbReference type="Google" id="ProtNLM"/>
    </source>
</evidence>
<dbReference type="Proteomes" id="UP000224634">
    <property type="component" value="Unassembled WGS sequence"/>
</dbReference>
<evidence type="ECO:0000313" key="1">
    <source>
        <dbReference type="EMBL" id="PGH26476.1"/>
    </source>
</evidence>
<dbReference type="Gene3D" id="2.130.10.10">
    <property type="entry name" value="YVTN repeat-like/Quinoprotein amine dehydrogenase"/>
    <property type="match status" value="2"/>
</dbReference>
<dbReference type="SUPFAM" id="SSF69322">
    <property type="entry name" value="Tricorn protease domain 2"/>
    <property type="match status" value="1"/>
</dbReference>
<reference evidence="1 2" key="1">
    <citation type="submission" date="2017-10" db="EMBL/GenBank/DDBJ databases">
        <title>Comparative genomics in systemic dimorphic fungi from Ajellomycetaceae.</title>
        <authorList>
            <person name="Munoz J.F."/>
            <person name="Mcewen J.G."/>
            <person name="Clay O.K."/>
            <person name="Cuomo C.A."/>
        </authorList>
    </citation>
    <scope>NUCLEOTIDE SEQUENCE [LARGE SCALE GENOMIC DNA]</scope>
    <source>
        <strain evidence="1 2">UAMH7299</strain>
    </source>
</reference>
<dbReference type="InterPro" id="IPR052778">
    <property type="entry name" value="Centrosome-WD_assoc"/>
</dbReference>
<dbReference type="PANTHER" id="PTHR16220">
    <property type="entry name" value="WD REPEAT PROTEIN 8-RELATED"/>
    <property type="match status" value="1"/>
</dbReference>
<comment type="caution">
    <text evidence="1">The sequence shown here is derived from an EMBL/GenBank/DDBJ whole genome shotgun (WGS) entry which is preliminary data.</text>
</comment>
<dbReference type="GO" id="GO:0005815">
    <property type="term" value="C:microtubule organizing center"/>
    <property type="evidence" value="ECO:0007669"/>
    <property type="project" value="TreeGrafter"/>
</dbReference>